<evidence type="ECO:0000313" key="2">
    <source>
        <dbReference type="Proteomes" id="UP000197097"/>
    </source>
</evidence>
<proteinExistence type="predicted"/>
<dbReference type="AlphaFoldDB" id="A0A246JJU1"/>
<dbReference type="OrthoDB" id="7544255at2"/>
<protein>
    <submittedName>
        <fullName evidence="1">Uncharacterized protein</fullName>
    </submittedName>
</protein>
<evidence type="ECO:0000313" key="1">
    <source>
        <dbReference type="EMBL" id="OWQ92914.1"/>
    </source>
</evidence>
<accession>A0A246JJU1</accession>
<sequence length="254" mass="28338">MNEYQLPKCLQVIGLACIPVNDIPDEHPALARRPVAAAVLTMVDQDDGHHWINTICVSDARKSEIPLPHLLDKTLLPGAVQIVSTADRMTLAMDAMSRRFFVEPALAELCFGDTAIDPAAMGEHGFDERTACRRFSIPMPEIGDADIELAWSRSTSAAAEDHALRVATARLMLWAHIEAFRSARPEPFFETMLALRNWIDASEYLTAALADIGNSRPIRRADSFAHHYRDYRQRLAAGDETARWVSFEDGLFHA</sequence>
<dbReference type="EMBL" id="NISJ01000011">
    <property type="protein sequence ID" value="OWQ92914.1"/>
    <property type="molecule type" value="Genomic_DNA"/>
</dbReference>
<name>A0A246JJU1_9SPHN</name>
<organism evidence="1 2">
    <name type="scientific">Sphingopyxis witflariensis</name>
    <dbReference type="NCBI Taxonomy" id="173675"/>
    <lineage>
        <taxon>Bacteria</taxon>
        <taxon>Pseudomonadati</taxon>
        <taxon>Pseudomonadota</taxon>
        <taxon>Alphaproteobacteria</taxon>
        <taxon>Sphingomonadales</taxon>
        <taxon>Sphingomonadaceae</taxon>
        <taxon>Sphingopyxis</taxon>
    </lineage>
</organism>
<dbReference type="Proteomes" id="UP000197097">
    <property type="component" value="Unassembled WGS sequence"/>
</dbReference>
<gene>
    <name evidence="1" type="ORF">CDQ91_17360</name>
</gene>
<keyword evidence="2" id="KW-1185">Reference proteome</keyword>
<dbReference type="RefSeq" id="WP_088473967.1">
    <property type="nucleotide sequence ID" value="NZ_NISJ01000011.1"/>
</dbReference>
<reference evidence="1 2" key="1">
    <citation type="journal article" date="2002" name="Int. J. Syst. Evol. Microbiol.">
        <title>Sphingopyxis witflariensis sp. nov., isolated from activated sludge.</title>
        <authorList>
            <person name="Kampfer P."/>
            <person name="Witzenberger R."/>
            <person name="Denner E.B."/>
            <person name="Busse H.J."/>
            <person name="Neef A."/>
        </authorList>
    </citation>
    <scope>NUCLEOTIDE SEQUENCE [LARGE SCALE GENOMIC DNA]</scope>
    <source>
        <strain evidence="1 2">DSM 14551</strain>
    </source>
</reference>
<comment type="caution">
    <text evidence="1">The sequence shown here is derived from an EMBL/GenBank/DDBJ whole genome shotgun (WGS) entry which is preliminary data.</text>
</comment>